<reference evidence="2" key="1">
    <citation type="journal article" date="2022" name="Nat. Commun.">
        <title>Chromosome evolution and the genetic basis of agronomically important traits in greater yam.</title>
        <authorList>
            <person name="Bredeson J.V."/>
            <person name="Lyons J.B."/>
            <person name="Oniyinde I.O."/>
            <person name="Okereke N.R."/>
            <person name="Kolade O."/>
            <person name="Nnabue I."/>
            <person name="Nwadili C.O."/>
            <person name="Hribova E."/>
            <person name="Parker M."/>
            <person name="Nwogha J."/>
            <person name="Shu S."/>
            <person name="Carlson J."/>
            <person name="Kariba R."/>
            <person name="Muthemba S."/>
            <person name="Knop K."/>
            <person name="Barton G.J."/>
            <person name="Sherwood A.V."/>
            <person name="Lopez-Montes A."/>
            <person name="Asiedu R."/>
            <person name="Jamnadass R."/>
            <person name="Muchugi A."/>
            <person name="Goodstein D."/>
            <person name="Egesi C.N."/>
            <person name="Featherston J."/>
            <person name="Asfaw A."/>
            <person name="Simpson G.G."/>
            <person name="Dolezel J."/>
            <person name="Hendre P.S."/>
            <person name="Van Deynze A."/>
            <person name="Kumar P.L."/>
            <person name="Obidiegwu J.E."/>
            <person name="Bhattacharjee R."/>
            <person name="Rokhsar D.S."/>
        </authorList>
    </citation>
    <scope>NUCLEOTIDE SEQUENCE [LARGE SCALE GENOMIC DNA]</scope>
    <source>
        <strain evidence="2">cv. TDa95/00328</strain>
    </source>
</reference>
<protein>
    <submittedName>
        <fullName evidence="1">Uncharacterized protein</fullName>
    </submittedName>
</protein>
<evidence type="ECO:0000313" key="2">
    <source>
        <dbReference type="Proteomes" id="UP000827976"/>
    </source>
</evidence>
<name>A0ACB7WFH2_DIOAL</name>
<sequence>MEHPNKPNNNQDDGGSMRRKRPVSADLDELSKHRKTSGISPIQLGHGPYGININQQRFSDHQLGPNFTQTPQLTLNVSQNNLIRNNNLLHFSVYPSHVQRQELEVSQFARAGLNVSYIRNSENPSSNSVAESSRQRENSEGPKGKGCKNCNCTKTKCLNL</sequence>
<dbReference type="Proteomes" id="UP000827976">
    <property type="component" value="Chromosome 4"/>
</dbReference>
<organism evidence="1 2">
    <name type="scientific">Dioscorea alata</name>
    <name type="common">Purple yam</name>
    <dbReference type="NCBI Taxonomy" id="55571"/>
    <lineage>
        <taxon>Eukaryota</taxon>
        <taxon>Viridiplantae</taxon>
        <taxon>Streptophyta</taxon>
        <taxon>Embryophyta</taxon>
        <taxon>Tracheophyta</taxon>
        <taxon>Spermatophyta</taxon>
        <taxon>Magnoliopsida</taxon>
        <taxon>Liliopsida</taxon>
        <taxon>Dioscoreales</taxon>
        <taxon>Dioscoreaceae</taxon>
        <taxon>Dioscorea</taxon>
    </lineage>
</organism>
<dbReference type="EMBL" id="CM037014">
    <property type="protein sequence ID" value="KAH7686647.1"/>
    <property type="molecule type" value="Genomic_DNA"/>
</dbReference>
<gene>
    <name evidence="1" type="ORF">IHE45_04G118500</name>
</gene>
<comment type="caution">
    <text evidence="1">The sequence shown here is derived from an EMBL/GenBank/DDBJ whole genome shotgun (WGS) entry which is preliminary data.</text>
</comment>
<keyword evidence="2" id="KW-1185">Reference proteome</keyword>
<accession>A0ACB7WFH2</accession>
<proteinExistence type="predicted"/>
<evidence type="ECO:0000313" key="1">
    <source>
        <dbReference type="EMBL" id="KAH7686647.1"/>
    </source>
</evidence>